<proteinExistence type="predicted"/>
<dbReference type="RefSeq" id="WP_064483768.1">
    <property type="nucleotide sequence ID" value="NZ_CAXOPK010000002.1"/>
</dbReference>
<reference evidence="1 3" key="1">
    <citation type="submission" date="2018-04" db="EMBL/GenBank/DDBJ databases">
        <title>Whole genome sequencing of Morganella morganii AR_0133.</title>
        <authorList>
            <person name="Conlan S."/>
            <person name="Thomas P.J."/>
            <person name="Mullikin J."/>
            <person name="Frank K.M."/>
            <person name="Segre J.A."/>
        </authorList>
    </citation>
    <scope>NUCLEOTIDE SEQUENCE [LARGE SCALE GENOMIC DNA]</scope>
    <source>
        <strain evidence="1 3">AR_0133</strain>
    </source>
</reference>
<dbReference type="Proteomes" id="UP001182247">
    <property type="component" value="Unassembled WGS sequence"/>
</dbReference>
<gene>
    <name evidence="1" type="ORF">AM380_18740</name>
    <name evidence="2" type="ORF">OSC06_12750</name>
</gene>
<dbReference type="Proteomes" id="UP000244682">
    <property type="component" value="Chromosome"/>
</dbReference>
<reference evidence="2" key="2">
    <citation type="submission" date="2023-02" db="EMBL/GenBank/DDBJ databases">
        <title>Detection, antimicrobial susceptibility and genomic characterization of NDM-producing species of Morganellaceae, Yersiniaceae, and Enterobacteriaceae other than Klebsiella.</title>
        <authorList>
            <person name="Camargo C.H."/>
            <person name="Sacchi C.T."/>
            <person name="Campos K.R."/>
        </authorList>
    </citation>
    <scope>NUCLEOTIDE SEQUENCE</scope>
    <source>
        <strain evidence="2">1189_21</strain>
    </source>
</reference>
<evidence type="ECO:0000313" key="3">
    <source>
        <dbReference type="Proteomes" id="UP000244682"/>
    </source>
</evidence>
<dbReference type="EMBL" id="JAPKIY010000019">
    <property type="protein sequence ID" value="MDS0898845.1"/>
    <property type="molecule type" value="Genomic_DNA"/>
</dbReference>
<name>A0AAE4JP53_MORMO</name>
<dbReference type="AlphaFoldDB" id="A0AAE4JP53"/>
<sequence>MNDEQFKVCVDIIRACRDLDSFTNHEAGLRTGNSTEFIKWFTNKMLYIGCLRKVGITRHNRHVSPLFAISPDAVTRLYRYVCDSRGELMPGGEQSERKRIEFCGKVVSKAYIEPGFGQSIITRMDAMLREVRCL</sequence>
<evidence type="ECO:0000313" key="1">
    <source>
        <dbReference type="EMBL" id="AWC95528.1"/>
    </source>
</evidence>
<dbReference type="EMBL" id="CP028956">
    <property type="protein sequence ID" value="AWC95528.1"/>
    <property type="molecule type" value="Genomic_DNA"/>
</dbReference>
<organism evidence="2 4">
    <name type="scientific">Morganella morganii</name>
    <name type="common">Proteus morganii</name>
    <dbReference type="NCBI Taxonomy" id="582"/>
    <lineage>
        <taxon>Bacteria</taxon>
        <taxon>Pseudomonadati</taxon>
        <taxon>Pseudomonadota</taxon>
        <taxon>Gammaproteobacteria</taxon>
        <taxon>Enterobacterales</taxon>
        <taxon>Morganellaceae</taxon>
        <taxon>Morganella</taxon>
    </lineage>
</organism>
<protein>
    <submittedName>
        <fullName evidence="2">Uncharacterized protein</fullName>
    </submittedName>
</protein>
<accession>A0AAE4JP53</accession>
<evidence type="ECO:0000313" key="4">
    <source>
        <dbReference type="Proteomes" id="UP001182247"/>
    </source>
</evidence>
<evidence type="ECO:0000313" key="2">
    <source>
        <dbReference type="EMBL" id="MDS0898845.1"/>
    </source>
</evidence>